<evidence type="ECO:0008006" key="3">
    <source>
        <dbReference type="Google" id="ProtNLM"/>
    </source>
</evidence>
<sequence length="538" mass="60300">MSLEAARDLSIPDLLRVLNEKLSLECTKIQVFPVVSADSLEFEIANLEARAHNVLKLIPSLRIILQNLLQPVNRLPPDIISRIARAVPHKYSNFDAQRIIPLTHVCRYWRASIVSTPENWTLVSSCSKLLAALSLERSASSPLEVSLFMDEVKERPGVTDLLIPYLRSVETLRISELTTTEEIARTLPNFPHSMPNLRSLELSLSDEGDNWDPSFDPFGLFPHTLSDLSLHDVPLYPSFLNIRALTQFTFFNQKSTLPMDTLLTFLEENRALESVTIMYHFPEIESPPRRPQHRTVVGDRLRFLRIQCWSAVADAKFLISSITLGKGAHLEISSGCGVGFNEILSGVSTTHLENLPGPTFMEYESHPREIRLRGPNGSFSFNSFDGLEGLFIELPALPPLTHIREFRLVHRTLLLPPPGPELSYQLSSFPALETLAIECDVECNTDLSGALSPLLSKASAHPSLKTLAFLNCVITDEFVEGLTRFASNREKTASARLYRVVIVHRDGRFPSAGLIRALKRRVPVVDVRFGKELPTDLT</sequence>
<comment type="caution">
    <text evidence="1">The sequence shown here is derived from an EMBL/GenBank/DDBJ whole genome shotgun (WGS) entry which is preliminary data.</text>
</comment>
<evidence type="ECO:0000313" key="1">
    <source>
        <dbReference type="EMBL" id="KAF9784596.1"/>
    </source>
</evidence>
<dbReference type="AlphaFoldDB" id="A0A9P6HCV5"/>
<accession>A0A9P6HCV5</accession>
<keyword evidence="2" id="KW-1185">Reference proteome</keyword>
<gene>
    <name evidence="1" type="ORF">BJ322DRAFT_853518</name>
</gene>
<name>A0A9P6HCV5_9AGAM</name>
<dbReference type="SUPFAM" id="SSF52047">
    <property type="entry name" value="RNI-like"/>
    <property type="match status" value="1"/>
</dbReference>
<evidence type="ECO:0000313" key="2">
    <source>
        <dbReference type="Proteomes" id="UP000736335"/>
    </source>
</evidence>
<dbReference type="Proteomes" id="UP000736335">
    <property type="component" value="Unassembled WGS sequence"/>
</dbReference>
<reference evidence="1" key="1">
    <citation type="journal article" date="2020" name="Nat. Commun.">
        <title>Large-scale genome sequencing of mycorrhizal fungi provides insights into the early evolution of symbiotic traits.</title>
        <authorList>
            <person name="Miyauchi S."/>
            <person name="Kiss E."/>
            <person name="Kuo A."/>
            <person name="Drula E."/>
            <person name="Kohler A."/>
            <person name="Sanchez-Garcia M."/>
            <person name="Morin E."/>
            <person name="Andreopoulos B."/>
            <person name="Barry K.W."/>
            <person name="Bonito G."/>
            <person name="Buee M."/>
            <person name="Carver A."/>
            <person name="Chen C."/>
            <person name="Cichocki N."/>
            <person name="Clum A."/>
            <person name="Culley D."/>
            <person name="Crous P.W."/>
            <person name="Fauchery L."/>
            <person name="Girlanda M."/>
            <person name="Hayes R.D."/>
            <person name="Keri Z."/>
            <person name="LaButti K."/>
            <person name="Lipzen A."/>
            <person name="Lombard V."/>
            <person name="Magnuson J."/>
            <person name="Maillard F."/>
            <person name="Murat C."/>
            <person name="Nolan M."/>
            <person name="Ohm R.A."/>
            <person name="Pangilinan J."/>
            <person name="Pereira M.F."/>
            <person name="Perotto S."/>
            <person name="Peter M."/>
            <person name="Pfister S."/>
            <person name="Riley R."/>
            <person name="Sitrit Y."/>
            <person name="Stielow J.B."/>
            <person name="Szollosi G."/>
            <person name="Zifcakova L."/>
            <person name="Stursova M."/>
            <person name="Spatafora J.W."/>
            <person name="Tedersoo L."/>
            <person name="Vaario L.M."/>
            <person name="Yamada A."/>
            <person name="Yan M."/>
            <person name="Wang P."/>
            <person name="Xu J."/>
            <person name="Bruns T."/>
            <person name="Baldrian P."/>
            <person name="Vilgalys R."/>
            <person name="Dunand C."/>
            <person name="Henrissat B."/>
            <person name="Grigoriev I.V."/>
            <person name="Hibbett D."/>
            <person name="Nagy L.G."/>
            <person name="Martin F.M."/>
        </authorList>
    </citation>
    <scope>NUCLEOTIDE SEQUENCE</scope>
    <source>
        <strain evidence="1">UH-Tt-Lm1</strain>
    </source>
</reference>
<dbReference type="EMBL" id="WIUZ02000008">
    <property type="protein sequence ID" value="KAF9784596.1"/>
    <property type="molecule type" value="Genomic_DNA"/>
</dbReference>
<organism evidence="1 2">
    <name type="scientific">Thelephora terrestris</name>
    <dbReference type="NCBI Taxonomy" id="56493"/>
    <lineage>
        <taxon>Eukaryota</taxon>
        <taxon>Fungi</taxon>
        <taxon>Dikarya</taxon>
        <taxon>Basidiomycota</taxon>
        <taxon>Agaricomycotina</taxon>
        <taxon>Agaricomycetes</taxon>
        <taxon>Thelephorales</taxon>
        <taxon>Thelephoraceae</taxon>
        <taxon>Thelephora</taxon>
    </lineage>
</organism>
<dbReference type="Gene3D" id="3.80.10.10">
    <property type="entry name" value="Ribonuclease Inhibitor"/>
    <property type="match status" value="1"/>
</dbReference>
<dbReference type="InterPro" id="IPR032675">
    <property type="entry name" value="LRR_dom_sf"/>
</dbReference>
<proteinExistence type="predicted"/>
<dbReference type="OrthoDB" id="3193283at2759"/>
<reference evidence="1" key="2">
    <citation type="submission" date="2020-11" db="EMBL/GenBank/DDBJ databases">
        <authorList>
            <consortium name="DOE Joint Genome Institute"/>
            <person name="Kuo A."/>
            <person name="Miyauchi S."/>
            <person name="Kiss E."/>
            <person name="Drula E."/>
            <person name="Kohler A."/>
            <person name="Sanchez-Garcia M."/>
            <person name="Andreopoulos B."/>
            <person name="Barry K.W."/>
            <person name="Bonito G."/>
            <person name="Buee M."/>
            <person name="Carver A."/>
            <person name="Chen C."/>
            <person name="Cichocki N."/>
            <person name="Clum A."/>
            <person name="Culley D."/>
            <person name="Crous P.W."/>
            <person name="Fauchery L."/>
            <person name="Girlanda M."/>
            <person name="Hayes R."/>
            <person name="Keri Z."/>
            <person name="Labutti K."/>
            <person name="Lipzen A."/>
            <person name="Lombard V."/>
            <person name="Magnuson J."/>
            <person name="Maillard F."/>
            <person name="Morin E."/>
            <person name="Murat C."/>
            <person name="Nolan M."/>
            <person name="Ohm R."/>
            <person name="Pangilinan J."/>
            <person name="Pereira M."/>
            <person name="Perotto S."/>
            <person name="Peter M."/>
            <person name="Riley R."/>
            <person name="Sitrit Y."/>
            <person name="Stielow B."/>
            <person name="Szollosi G."/>
            <person name="Zifcakova L."/>
            <person name="Stursova M."/>
            <person name="Spatafora J.W."/>
            <person name="Tedersoo L."/>
            <person name="Vaario L.-M."/>
            <person name="Yamada A."/>
            <person name="Yan M."/>
            <person name="Wang P."/>
            <person name="Xu J."/>
            <person name="Bruns T."/>
            <person name="Baldrian P."/>
            <person name="Vilgalys R."/>
            <person name="Henrissat B."/>
            <person name="Grigoriev I.V."/>
            <person name="Hibbett D."/>
            <person name="Nagy L.G."/>
            <person name="Martin F.M."/>
        </authorList>
    </citation>
    <scope>NUCLEOTIDE SEQUENCE</scope>
    <source>
        <strain evidence="1">UH-Tt-Lm1</strain>
    </source>
</reference>
<protein>
    <recommendedName>
        <fullName evidence="3">F-box domain-containing protein</fullName>
    </recommendedName>
</protein>